<name>A0A7X2ZWU9_9FLAO</name>
<organism evidence="4 5">
    <name type="scientific">Zobellia amurskyensis</name>
    <dbReference type="NCBI Taxonomy" id="248905"/>
    <lineage>
        <taxon>Bacteria</taxon>
        <taxon>Pseudomonadati</taxon>
        <taxon>Bacteroidota</taxon>
        <taxon>Flavobacteriia</taxon>
        <taxon>Flavobacteriales</taxon>
        <taxon>Flavobacteriaceae</taxon>
        <taxon>Zobellia</taxon>
    </lineage>
</organism>
<dbReference type="GO" id="GO:0009052">
    <property type="term" value="P:pentose-phosphate shunt, non-oxidative branch"/>
    <property type="evidence" value="ECO:0007669"/>
    <property type="project" value="UniProtKB-UniRule"/>
</dbReference>
<evidence type="ECO:0000313" key="5">
    <source>
        <dbReference type="Proteomes" id="UP000540519"/>
    </source>
</evidence>
<dbReference type="Proteomes" id="UP000540519">
    <property type="component" value="Unassembled WGS sequence"/>
</dbReference>
<dbReference type="HAMAP" id="MF_00170">
    <property type="entry name" value="Rib_5P_isom_A"/>
    <property type="match status" value="1"/>
</dbReference>
<dbReference type="FunFam" id="3.40.50.1360:FF:000001">
    <property type="entry name" value="Ribose-5-phosphate isomerase A"/>
    <property type="match status" value="1"/>
</dbReference>
<dbReference type="InterPro" id="IPR004788">
    <property type="entry name" value="Ribose5P_isomerase_type_A"/>
</dbReference>
<evidence type="ECO:0000313" key="4">
    <source>
        <dbReference type="EMBL" id="MUH37898.1"/>
    </source>
</evidence>
<keyword evidence="5" id="KW-1185">Reference proteome</keyword>
<dbReference type="EC" id="5.3.1.6" evidence="3"/>
<dbReference type="GO" id="GO:0005829">
    <property type="term" value="C:cytosol"/>
    <property type="evidence" value="ECO:0007669"/>
    <property type="project" value="TreeGrafter"/>
</dbReference>
<evidence type="ECO:0000256" key="2">
    <source>
        <dbReference type="ARBA" id="ARBA00023235"/>
    </source>
</evidence>
<dbReference type="RefSeq" id="WP_155601074.1">
    <property type="nucleotide sequence ID" value="NZ_RCNR01000056.1"/>
</dbReference>
<dbReference type="GO" id="GO:0004751">
    <property type="term" value="F:ribose-5-phosphate isomerase activity"/>
    <property type="evidence" value="ECO:0007669"/>
    <property type="project" value="UniProtKB-UniRule"/>
</dbReference>
<dbReference type="NCBIfam" id="TIGR00021">
    <property type="entry name" value="rpiA"/>
    <property type="match status" value="1"/>
</dbReference>
<comment type="subunit">
    <text evidence="3">Homodimer.</text>
</comment>
<dbReference type="SUPFAM" id="SSF100950">
    <property type="entry name" value="NagB/RpiA/CoA transferase-like"/>
    <property type="match status" value="1"/>
</dbReference>
<feature type="binding site" evidence="3">
    <location>
        <position position="123"/>
    </location>
    <ligand>
        <name>substrate</name>
    </ligand>
</feature>
<dbReference type="NCBIfam" id="NF001924">
    <property type="entry name" value="PRK00702.1"/>
    <property type="match status" value="1"/>
</dbReference>
<evidence type="ECO:0000256" key="1">
    <source>
        <dbReference type="ARBA" id="ARBA00001713"/>
    </source>
</evidence>
<dbReference type="InterPro" id="IPR037171">
    <property type="entry name" value="NagB/RpiA_transferase-like"/>
</dbReference>
<comment type="catalytic activity">
    <reaction evidence="1 3">
        <text>aldehydo-D-ribose 5-phosphate = D-ribulose 5-phosphate</text>
        <dbReference type="Rhea" id="RHEA:14657"/>
        <dbReference type="ChEBI" id="CHEBI:58121"/>
        <dbReference type="ChEBI" id="CHEBI:58273"/>
        <dbReference type="EC" id="5.3.1.6"/>
    </reaction>
</comment>
<keyword evidence="2 3" id="KW-0413">Isomerase</keyword>
<dbReference type="EMBL" id="RCNR01000056">
    <property type="protein sequence ID" value="MUH37898.1"/>
    <property type="molecule type" value="Genomic_DNA"/>
</dbReference>
<dbReference type="GO" id="GO:0006014">
    <property type="term" value="P:D-ribose metabolic process"/>
    <property type="evidence" value="ECO:0007669"/>
    <property type="project" value="TreeGrafter"/>
</dbReference>
<reference evidence="4 5" key="1">
    <citation type="journal article" date="2019" name="Mar. Drugs">
        <title>Comparative Genomics and CAZyme Genome Repertoires of Marine Zobellia amurskyensis KMM 3526(T) and Zobellia laminariae KMM 3676(T).</title>
        <authorList>
            <person name="Chernysheva N."/>
            <person name="Bystritskaya E."/>
            <person name="Stenkova A."/>
            <person name="Golovkin I."/>
            <person name="Nedashkovskaya O."/>
            <person name="Isaeva M."/>
        </authorList>
    </citation>
    <scope>NUCLEOTIDE SEQUENCE [LARGE SCALE GENOMIC DNA]</scope>
    <source>
        <strain evidence="4 5">KMM 3526</strain>
    </source>
</reference>
<dbReference type="OrthoDB" id="5870696at2"/>
<comment type="caution">
    <text evidence="4">The sequence shown here is derived from an EMBL/GenBank/DDBJ whole genome shotgun (WGS) entry which is preliminary data.</text>
</comment>
<sequence length="224" mass="24250">MSVENEKWIAAIASADYVKNGMLVGLGSGSTAAFMIAELGKRVAGGLIMKGIPSSDATAKLAKQVGISLISLDDAGTMDINIDGADEFDPKFQLIKGGGGALLREKILAHNSRFNIIIADSGKKVNRLGKFKLPVETIPFATEIIISELHNMDLNPQLRMKNNEVYKTDENNCIIDVDIFEKDDLQELNNLLIQIPGVVETGLFLTSTDIVLMGQGNKVVTFKK</sequence>
<evidence type="ECO:0000256" key="3">
    <source>
        <dbReference type="HAMAP-Rule" id="MF_00170"/>
    </source>
</evidence>
<comment type="similarity">
    <text evidence="3">Belongs to the ribose 5-phosphate isomerase family.</text>
</comment>
<feature type="binding site" evidence="3">
    <location>
        <begin position="28"/>
        <end position="31"/>
    </location>
    <ligand>
        <name>substrate</name>
    </ligand>
</feature>
<dbReference type="AlphaFoldDB" id="A0A7X2ZWU9"/>
<accession>A0A7X2ZWU9</accession>
<dbReference type="PANTHER" id="PTHR11934">
    <property type="entry name" value="RIBOSE-5-PHOSPHATE ISOMERASE"/>
    <property type="match status" value="1"/>
</dbReference>
<protein>
    <recommendedName>
        <fullName evidence="3">Ribose-5-phosphate isomerase A</fullName>
        <ecNumber evidence="3">5.3.1.6</ecNumber>
    </recommendedName>
    <alternativeName>
        <fullName evidence="3">Phosphoriboisomerase A</fullName>
        <shortName evidence="3">PRI</shortName>
    </alternativeName>
</protein>
<dbReference type="UniPathway" id="UPA00115">
    <property type="reaction ID" value="UER00412"/>
</dbReference>
<comment type="pathway">
    <text evidence="3">Carbohydrate degradation; pentose phosphate pathway; D-ribose 5-phosphate from D-ribulose 5-phosphate (non-oxidative stage): step 1/1.</text>
</comment>
<dbReference type="Gene3D" id="3.30.70.260">
    <property type="match status" value="1"/>
</dbReference>
<dbReference type="PANTHER" id="PTHR11934:SF0">
    <property type="entry name" value="RIBOSE-5-PHOSPHATE ISOMERASE"/>
    <property type="match status" value="1"/>
</dbReference>
<dbReference type="CDD" id="cd01398">
    <property type="entry name" value="RPI_A"/>
    <property type="match status" value="1"/>
</dbReference>
<feature type="active site" description="Proton acceptor" evidence="3">
    <location>
        <position position="105"/>
    </location>
</feature>
<dbReference type="Pfam" id="PF06026">
    <property type="entry name" value="Rib_5-P_isom_A"/>
    <property type="match status" value="1"/>
</dbReference>
<dbReference type="Gene3D" id="3.40.50.1360">
    <property type="match status" value="1"/>
</dbReference>
<feature type="binding site" evidence="3">
    <location>
        <begin position="83"/>
        <end position="86"/>
    </location>
    <ligand>
        <name>substrate</name>
    </ligand>
</feature>
<dbReference type="InterPro" id="IPR020672">
    <property type="entry name" value="Ribose5P_isomerase_typA_subgr"/>
</dbReference>
<proteinExistence type="inferred from homology"/>
<gene>
    <name evidence="3 4" type="primary">rpiA</name>
    <name evidence="4" type="ORF">D9O36_18755</name>
</gene>
<dbReference type="SUPFAM" id="SSF75445">
    <property type="entry name" value="D-ribose-5-phosphate isomerase (RpiA), lid domain"/>
    <property type="match status" value="1"/>
</dbReference>
<feature type="binding site" evidence="3">
    <location>
        <begin position="96"/>
        <end position="99"/>
    </location>
    <ligand>
        <name>substrate</name>
    </ligand>
</feature>
<comment type="function">
    <text evidence="3">Catalyzes the reversible conversion of ribose-5-phosphate to ribulose 5-phosphate.</text>
</comment>